<evidence type="ECO:0000313" key="1">
    <source>
        <dbReference type="EMBL" id="SVB91074.1"/>
    </source>
</evidence>
<protein>
    <submittedName>
        <fullName evidence="1">Uncharacterized protein</fullName>
    </submittedName>
</protein>
<reference evidence="1" key="1">
    <citation type="submission" date="2018-05" db="EMBL/GenBank/DDBJ databases">
        <authorList>
            <person name="Lanie J.A."/>
            <person name="Ng W.-L."/>
            <person name="Kazmierczak K.M."/>
            <person name="Andrzejewski T.M."/>
            <person name="Davidsen T.M."/>
            <person name="Wayne K.J."/>
            <person name="Tettelin H."/>
            <person name="Glass J.I."/>
            <person name="Rusch D."/>
            <person name="Podicherti R."/>
            <person name="Tsui H.-C.T."/>
            <person name="Winkler M.E."/>
        </authorList>
    </citation>
    <scope>NUCLEOTIDE SEQUENCE</scope>
</reference>
<organism evidence="1">
    <name type="scientific">marine metagenome</name>
    <dbReference type="NCBI Taxonomy" id="408172"/>
    <lineage>
        <taxon>unclassified sequences</taxon>
        <taxon>metagenomes</taxon>
        <taxon>ecological metagenomes</taxon>
    </lineage>
</organism>
<name>A0A382HUL3_9ZZZZ</name>
<proteinExistence type="predicted"/>
<accession>A0A382HUL3</accession>
<sequence>MNPVKAFNHLFSPLGGTEADNYRTPGQLSFLRAPFVPVFSDELKDAECDYVY</sequence>
<dbReference type="AlphaFoldDB" id="A0A382HUL3"/>
<feature type="non-terminal residue" evidence="1">
    <location>
        <position position="52"/>
    </location>
</feature>
<dbReference type="EMBL" id="UINC01063435">
    <property type="protein sequence ID" value="SVB91074.1"/>
    <property type="molecule type" value="Genomic_DNA"/>
</dbReference>
<gene>
    <name evidence="1" type="ORF">METZ01_LOCUS243928</name>
</gene>